<accession>A0A840PXT2</accession>
<dbReference type="RefSeq" id="WP_376774980.1">
    <property type="nucleotide sequence ID" value="NZ_JACHIW010000001.1"/>
</dbReference>
<dbReference type="Proteomes" id="UP000584374">
    <property type="component" value="Unassembled WGS sequence"/>
</dbReference>
<sequence>MAELRRLLLWAAVIGLVVVVVRTVAPDVKRYIEISRM</sequence>
<dbReference type="EMBL" id="JACHIW010000001">
    <property type="protein sequence ID" value="MBB5152577.1"/>
    <property type="molecule type" value="Genomic_DNA"/>
</dbReference>
<comment type="caution">
    <text evidence="1">The sequence shown here is derived from an EMBL/GenBank/DDBJ whole genome shotgun (WGS) entry which is preliminary data.</text>
</comment>
<keyword evidence="2" id="KW-1185">Reference proteome</keyword>
<organism evidence="1 2">
    <name type="scientific">Saccharopolyspora phatthalungensis</name>
    <dbReference type="NCBI Taxonomy" id="664693"/>
    <lineage>
        <taxon>Bacteria</taxon>
        <taxon>Bacillati</taxon>
        <taxon>Actinomycetota</taxon>
        <taxon>Actinomycetes</taxon>
        <taxon>Pseudonocardiales</taxon>
        <taxon>Pseudonocardiaceae</taxon>
        <taxon>Saccharopolyspora</taxon>
    </lineage>
</organism>
<evidence type="ECO:0000313" key="2">
    <source>
        <dbReference type="Proteomes" id="UP000584374"/>
    </source>
</evidence>
<evidence type="ECO:0000313" key="1">
    <source>
        <dbReference type="EMBL" id="MBB5152577.1"/>
    </source>
</evidence>
<dbReference type="InterPro" id="IPR054188">
    <property type="entry name" value="DUF6893"/>
</dbReference>
<protein>
    <submittedName>
        <fullName evidence="1">Uncharacterized protein</fullName>
    </submittedName>
</protein>
<gene>
    <name evidence="1" type="ORF">BJ970_000111</name>
</gene>
<dbReference type="Pfam" id="PF21833">
    <property type="entry name" value="DUF6893"/>
    <property type="match status" value="1"/>
</dbReference>
<dbReference type="AlphaFoldDB" id="A0A840PXT2"/>
<name>A0A840PXT2_9PSEU</name>
<proteinExistence type="predicted"/>
<reference evidence="1 2" key="1">
    <citation type="submission" date="2020-08" db="EMBL/GenBank/DDBJ databases">
        <title>Sequencing the genomes of 1000 actinobacteria strains.</title>
        <authorList>
            <person name="Klenk H.-P."/>
        </authorList>
    </citation>
    <scope>NUCLEOTIDE SEQUENCE [LARGE SCALE GENOMIC DNA]</scope>
    <source>
        <strain evidence="1 2">DSM 45584</strain>
    </source>
</reference>